<organism evidence="5">
    <name type="scientific">Guillardia theta (strain CCMP2712)</name>
    <name type="common">Cryptophyte</name>
    <dbReference type="NCBI Taxonomy" id="905079"/>
    <lineage>
        <taxon>Eukaryota</taxon>
        <taxon>Cryptophyceae</taxon>
        <taxon>Pyrenomonadales</taxon>
        <taxon>Geminigeraceae</taxon>
        <taxon>Guillardia</taxon>
    </lineage>
</organism>
<evidence type="ECO:0000256" key="2">
    <source>
        <dbReference type="ARBA" id="ARBA00013222"/>
    </source>
</evidence>
<protein>
    <recommendedName>
        <fullName evidence="2">4-hydroxyphenylpyruvate dioxygenase</fullName>
        <ecNumber evidence="2">1.13.11.27</ecNumber>
    </recommendedName>
</protein>
<dbReference type="GO" id="GO:0003868">
    <property type="term" value="F:4-hydroxyphenylpyruvate dioxygenase activity"/>
    <property type="evidence" value="ECO:0007669"/>
    <property type="project" value="UniProtKB-EC"/>
</dbReference>
<dbReference type="GO" id="GO:0006572">
    <property type="term" value="P:L-tyrosine catabolic process"/>
    <property type="evidence" value="ECO:0007669"/>
    <property type="project" value="UniProtKB-KW"/>
</dbReference>
<comment type="pathway">
    <text evidence="1">Amino-acid degradation; L-phenylalanine degradation; acetoacetate and fumarate from L-phenylalanine: step 3/6.</text>
</comment>
<dbReference type="OrthoDB" id="414569at2759"/>
<dbReference type="Gene3D" id="3.10.180.10">
    <property type="entry name" value="2,3-Dihydroxybiphenyl 1,2-Dioxygenase, domain 1"/>
    <property type="match status" value="1"/>
</dbReference>
<reference evidence="5 7" key="1">
    <citation type="journal article" date="2012" name="Nature">
        <title>Algal genomes reveal evolutionary mosaicism and the fate of nucleomorphs.</title>
        <authorList>
            <consortium name="DOE Joint Genome Institute"/>
            <person name="Curtis B.A."/>
            <person name="Tanifuji G."/>
            <person name="Burki F."/>
            <person name="Gruber A."/>
            <person name="Irimia M."/>
            <person name="Maruyama S."/>
            <person name="Arias M.C."/>
            <person name="Ball S.G."/>
            <person name="Gile G.H."/>
            <person name="Hirakawa Y."/>
            <person name="Hopkins J.F."/>
            <person name="Kuo A."/>
            <person name="Rensing S.A."/>
            <person name="Schmutz J."/>
            <person name="Symeonidi A."/>
            <person name="Elias M."/>
            <person name="Eveleigh R.J."/>
            <person name="Herman E.K."/>
            <person name="Klute M.J."/>
            <person name="Nakayama T."/>
            <person name="Obornik M."/>
            <person name="Reyes-Prieto A."/>
            <person name="Armbrust E.V."/>
            <person name="Aves S.J."/>
            <person name="Beiko R.G."/>
            <person name="Coutinho P."/>
            <person name="Dacks J.B."/>
            <person name="Durnford D.G."/>
            <person name="Fast N.M."/>
            <person name="Green B.R."/>
            <person name="Grisdale C.J."/>
            <person name="Hempel F."/>
            <person name="Henrissat B."/>
            <person name="Hoppner M.P."/>
            <person name="Ishida K."/>
            <person name="Kim E."/>
            <person name="Koreny L."/>
            <person name="Kroth P.G."/>
            <person name="Liu Y."/>
            <person name="Malik S.B."/>
            <person name="Maier U.G."/>
            <person name="McRose D."/>
            <person name="Mock T."/>
            <person name="Neilson J.A."/>
            <person name="Onodera N.T."/>
            <person name="Poole A.M."/>
            <person name="Pritham E.J."/>
            <person name="Richards T.A."/>
            <person name="Rocap G."/>
            <person name="Roy S.W."/>
            <person name="Sarai C."/>
            <person name="Schaack S."/>
            <person name="Shirato S."/>
            <person name="Slamovits C.H."/>
            <person name="Spencer D.F."/>
            <person name="Suzuki S."/>
            <person name="Worden A.Z."/>
            <person name="Zauner S."/>
            <person name="Barry K."/>
            <person name="Bell C."/>
            <person name="Bharti A.K."/>
            <person name="Crow J.A."/>
            <person name="Grimwood J."/>
            <person name="Kramer R."/>
            <person name="Lindquist E."/>
            <person name="Lucas S."/>
            <person name="Salamov A."/>
            <person name="McFadden G.I."/>
            <person name="Lane C.E."/>
            <person name="Keeling P.J."/>
            <person name="Gray M.W."/>
            <person name="Grigoriev I.V."/>
            <person name="Archibald J.M."/>
        </authorList>
    </citation>
    <scope>NUCLEOTIDE SEQUENCE</scope>
    <source>
        <strain evidence="5 7">CCMP2712</strain>
    </source>
</reference>
<evidence type="ECO:0000256" key="3">
    <source>
        <dbReference type="ARBA" id="ARBA00022878"/>
    </source>
</evidence>
<keyword evidence="4" id="KW-0585">Phenylalanine catabolism</keyword>
<dbReference type="EMBL" id="JH992989">
    <property type="protein sequence ID" value="EKX47708.1"/>
    <property type="molecule type" value="Genomic_DNA"/>
</dbReference>
<dbReference type="EC" id="1.13.11.27" evidence="2"/>
<dbReference type="RefSeq" id="XP_005834688.1">
    <property type="nucleotide sequence ID" value="XM_005834631.1"/>
</dbReference>
<dbReference type="EnsemblProtists" id="EKX47708">
    <property type="protein sequence ID" value="EKX47708"/>
    <property type="gene ID" value="GUITHDRAFT_137449"/>
</dbReference>
<evidence type="ECO:0000256" key="4">
    <source>
        <dbReference type="ARBA" id="ARBA00023232"/>
    </source>
</evidence>
<dbReference type="InterPro" id="IPR005956">
    <property type="entry name" value="4OHPhenylPyrv_dOase"/>
</dbReference>
<keyword evidence="3" id="KW-0828">Tyrosine catabolism</keyword>
<evidence type="ECO:0000313" key="5">
    <source>
        <dbReference type="EMBL" id="EKX47708.1"/>
    </source>
</evidence>
<name>L1JGQ6_GUITC</name>
<gene>
    <name evidence="5" type="ORF">GUITHDRAFT_137449</name>
</gene>
<dbReference type="Proteomes" id="UP000011087">
    <property type="component" value="Unassembled WGS sequence"/>
</dbReference>
<evidence type="ECO:0000256" key="1">
    <source>
        <dbReference type="ARBA" id="ARBA00005162"/>
    </source>
</evidence>
<dbReference type="PANTHER" id="PTHR11959:SF1">
    <property type="entry name" value="4-HYDROXYPHENYLPYRUVATE DIOXYGENASE"/>
    <property type="match status" value="1"/>
</dbReference>
<sequence>MPEKLDFQFHHVQLFVNRLKPLTEYKKLERRLNMLANRGHFDPFSGGMRYLEPKAQMDRVLAGRQVWQEIIAAEEEGGEEGQDSDIVEQLIIGLGWRVTAEYRGGGTRCLLVTSADACGVKLCVTALEEEEKEEASAAPSLFPHFDQELVRTMFDAHGGRQVIGVLGFEVMEGIEEIVRRYQQKHPKLMIDQQPHTWRDVRTVCIGGKEVVKELGSMRIFDVYAYYKSEEEADLGTRLRFVERRGNYARAEGFSNPLGVLPGLEDVNAKFDGTSIPSYSDHWVSNVRDRKKFLQVLQETLGFVPKVEFNAGVVAAGEAMIESTVVGNTSAHLSYKEEEVLRDQSQVYLPINNALSDAGHVHWFLEEHGQGCSILPAVWRTLCLLWSE</sequence>
<dbReference type="KEGG" id="gtt:GUITHDRAFT_137449"/>
<evidence type="ECO:0000313" key="7">
    <source>
        <dbReference type="Proteomes" id="UP000011087"/>
    </source>
</evidence>
<evidence type="ECO:0000313" key="6">
    <source>
        <dbReference type="EnsemblProtists" id="EKX47708"/>
    </source>
</evidence>
<dbReference type="PaxDb" id="55529-EKX47708"/>
<proteinExistence type="predicted"/>
<dbReference type="GeneID" id="17304324"/>
<keyword evidence="7" id="KW-1185">Reference proteome</keyword>
<dbReference type="GO" id="GO:0006559">
    <property type="term" value="P:L-phenylalanine catabolic process"/>
    <property type="evidence" value="ECO:0007669"/>
    <property type="project" value="UniProtKB-KW"/>
</dbReference>
<dbReference type="PANTHER" id="PTHR11959">
    <property type="entry name" value="4-HYDROXYPHENYLPYRUVATE DIOXYGENASE"/>
    <property type="match status" value="1"/>
</dbReference>
<dbReference type="AlphaFoldDB" id="L1JGQ6"/>
<reference evidence="6" key="3">
    <citation type="submission" date="2016-03" db="UniProtKB">
        <authorList>
            <consortium name="EnsemblProtists"/>
        </authorList>
    </citation>
    <scope>IDENTIFICATION</scope>
</reference>
<dbReference type="InterPro" id="IPR029068">
    <property type="entry name" value="Glyas_Bleomycin-R_OHBP_Dase"/>
</dbReference>
<reference evidence="7" key="2">
    <citation type="submission" date="2012-11" db="EMBL/GenBank/DDBJ databases">
        <authorList>
            <person name="Kuo A."/>
            <person name="Curtis B.A."/>
            <person name="Tanifuji G."/>
            <person name="Burki F."/>
            <person name="Gruber A."/>
            <person name="Irimia M."/>
            <person name="Maruyama S."/>
            <person name="Arias M.C."/>
            <person name="Ball S.G."/>
            <person name="Gile G.H."/>
            <person name="Hirakawa Y."/>
            <person name="Hopkins J.F."/>
            <person name="Rensing S.A."/>
            <person name="Schmutz J."/>
            <person name="Symeonidi A."/>
            <person name="Elias M."/>
            <person name="Eveleigh R.J."/>
            <person name="Herman E.K."/>
            <person name="Klute M.J."/>
            <person name="Nakayama T."/>
            <person name="Obornik M."/>
            <person name="Reyes-Prieto A."/>
            <person name="Armbrust E.V."/>
            <person name="Aves S.J."/>
            <person name="Beiko R.G."/>
            <person name="Coutinho P."/>
            <person name="Dacks J.B."/>
            <person name="Durnford D.G."/>
            <person name="Fast N.M."/>
            <person name="Green B.R."/>
            <person name="Grisdale C."/>
            <person name="Hempe F."/>
            <person name="Henrissat B."/>
            <person name="Hoppner M.P."/>
            <person name="Ishida K.-I."/>
            <person name="Kim E."/>
            <person name="Koreny L."/>
            <person name="Kroth P.G."/>
            <person name="Liu Y."/>
            <person name="Malik S.-B."/>
            <person name="Maier U.G."/>
            <person name="McRose D."/>
            <person name="Mock T."/>
            <person name="Neilson J.A."/>
            <person name="Onodera N.T."/>
            <person name="Poole A.M."/>
            <person name="Pritham E.J."/>
            <person name="Richards T.A."/>
            <person name="Rocap G."/>
            <person name="Roy S.W."/>
            <person name="Sarai C."/>
            <person name="Schaack S."/>
            <person name="Shirato S."/>
            <person name="Slamovits C.H."/>
            <person name="Spencer D.F."/>
            <person name="Suzuki S."/>
            <person name="Worden A.Z."/>
            <person name="Zauner S."/>
            <person name="Barry K."/>
            <person name="Bell C."/>
            <person name="Bharti A.K."/>
            <person name="Crow J.A."/>
            <person name="Grimwood J."/>
            <person name="Kramer R."/>
            <person name="Lindquist E."/>
            <person name="Lucas S."/>
            <person name="Salamov A."/>
            <person name="McFadden G.I."/>
            <person name="Lane C.E."/>
            <person name="Keeling P.J."/>
            <person name="Gray M.W."/>
            <person name="Grigoriev I.V."/>
            <person name="Archibald J.M."/>
        </authorList>
    </citation>
    <scope>NUCLEOTIDE SEQUENCE</scope>
    <source>
        <strain evidence="7">CCMP2712</strain>
    </source>
</reference>
<dbReference type="eggNOG" id="ENOG502RRMT">
    <property type="taxonomic scope" value="Eukaryota"/>
</dbReference>
<accession>L1JGQ6</accession>
<dbReference type="HOGENOM" id="CLU_714654_0_0_1"/>